<protein>
    <submittedName>
        <fullName evidence="1">Uncharacterized protein</fullName>
    </submittedName>
</protein>
<keyword evidence="2" id="KW-1185">Reference proteome</keyword>
<dbReference type="Proteomes" id="UP000516093">
    <property type="component" value="Plasmid p_unnamed2"/>
</dbReference>
<gene>
    <name evidence="1" type="ORF">H9L05_21865</name>
</gene>
<name>A0A7H0H1K8_9BACT</name>
<proteinExistence type="predicted"/>
<accession>A0A7H0H1K8</accession>
<reference evidence="1 2" key="1">
    <citation type="submission" date="2020-08" db="EMBL/GenBank/DDBJ databases">
        <title>Genome sequence of Hymenobacter qilianensis JCM 19763T.</title>
        <authorList>
            <person name="Hyun D.-W."/>
            <person name="Bae J.-W."/>
        </authorList>
    </citation>
    <scope>NUCLEOTIDE SEQUENCE [LARGE SCALE GENOMIC DNA]</scope>
    <source>
        <strain evidence="1 2">JCM 19763</strain>
        <plasmid evidence="1 2">p_unnamed2</plasmid>
    </source>
</reference>
<organism evidence="1 2">
    <name type="scientific">Hymenobacter qilianensis</name>
    <dbReference type="NCBI Taxonomy" id="1385715"/>
    <lineage>
        <taxon>Bacteria</taxon>
        <taxon>Pseudomonadati</taxon>
        <taxon>Bacteroidota</taxon>
        <taxon>Cytophagia</taxon>
        <taxon>Cytophagales</taxon>
        <taxon>Hymenobacteraceae</taxon>
        <taxon>Hymenobacter</taxon>
    </lineage>
</organism>
<dbReference type="AlphaFoldDB" id="A0A7H0H1K8"/>
<evidence type="ECO:0000313" key="1">
    <source>
        <dbReference type="EMBL" id="QNP54424.1"/>
    </source>
</evidence>
<dbReference type="RefSeq" id="WP_187734583.1">
    <property type="nucleotide sequence ID" value="NZ_BMFN01000006.1"/>
</dbReference>
<evidence type="ECO:0000313" key="2">
    <source>
        <dbReference type="Proteomes" id="UP000516093"/>
    </source>
</evidence>
<dbReference type="EMBL" id="CP060786">
    <property type="protein sequence ID" value="QNP54424.1"/>
    <property type="molecule type" value="Genomic_DNA"/>
</dbReference>
<geneLocation type="plasmid" evidence="1 2">
    <name>p_unnamed2</name>
</geneLocation>
<dbReference type="KEGG" id="hqi:H9L05_21865"/>
<keyword evidence="1" id="KW-0614">Plasmid</keyword>
<sequence length="62" mass="7133">MDADERAFMEEMLDNAELLDCASCADTTLHTHEEVLSKSETVTELRMRCTRCMSCRTWLKSS</sequence>